<evidence type="ECO:0000313" key="6">
    <source>
        <dbReference type="EMBL" id="TXD96923.1"/>
    </source>
</evidence>
<dbReference type="AlphaFoldDB" id="A0A5C7A554"/>
<comment type="subcellular location">
    <subcellularLocation>
        <location evidence="1">Endomembrane system</location>
        <topology evidence="1">Multi-pass membrane protein</topology>
    </subcellularLocation>
</comment>
<dbReference type="InterPro" id="IPR008217">
    <property type="entry name" value="Ccc1_fam"/>
</dbReference>
<dbReference type="CDD" id="cd02432">
    <property type="entry name" value="Nodulin-21_like_1"/>
    <property type="match status" value="1"/>
</dbReference>
<dbReference type="PANTHER" id="PTHR31851">
    <property type="entry name" value="FE(2+)/MN(2+) TRANSPORTER PCL1"/>
    <property type="match status" value="1"/>
</dbReference>
<reference evidence="6 7" key="1">
    <citation type="submission" date="2019-08" db="EMBL/GenBank/DDBJ databases">
        <title>Genome sequence of Psychrobacter frigidicola ACAM304 (type strain).</title>
        <authorList>
            <person name="Bowman J.P."/>
        </authorList>
    </citation>
    <scope>NUCLEOTIDE SEQUENCE [LARGE SCALE GENOMIC DNA]</scope>
    <source>
        <strain evidence="6 7">ACAM 304</strain>
    </source>
</reference>
<dbReference type="Proteomes" id="UP000321903">
    <property type="component" value="Unassembled WGS sequence"/>
</dbReference>
<dbReference type="RefSeq" id="WP_147223629.1">
    <property type="nucleotide sequence ID" value="NZ_CAJGYY010000001.1"/>
</dbReference>
<keyword evidence="2 5" id="KW-0812">Transmembrane</keyword>
<evidence type="ECO:0000256" key="3">
    <source>
        <dbReference type="ARBA" id="ARBA00022989"/>
    </source>
</evidence>
<feature type="transmembrane region" description="Helical" evidence="5">
    <location>
        <begin position="154"/>
        <end position="177"/>
    </location>
</feature>
<sequence length="237" mass="25240">MKSNIEKTEDPLRNHFIDKSDWLKSAVLGANDGILSTASIAIGVAAGTDLREVILLATLAGLAAGALSMTASNFVSVSAQRDTEKADIEREKVELRETPETELLELAGIYERRGLKKETALLVAKEFTEKDALAAHVRDELGINEISEAKPFQAALVSGVAFILGGGLPLLVTIFLPEKTMEYTLYGSAIISLIILGVVTAKTGGSSVWKGISRIIFWGTLAMAGSALVGYIFGVNM</sequence>
<dbReference type="GO" id="GO:0012505">
    <property type="term" value="C:endomembrane system"/>
    <property type="evidence" value="ECO:0007669"/>
    <property type="project" value="UniProtKB-SubCell"/>
</dbReference>
<protein>
    <submittedName>
        <fullName evidence="6">VIT family protein</fullName>
    </submittedName>
</protein>
<keyword evidence="4 5" id="KW-0472">Membrane</keyword>
<feature type="transmembrane region" description="Helical" evidence="5">
    <location>
        <begin position="183"/>
        <end position="203"/>
    </location>
</feature>
<evidence type="ECO:0000256" key="5">
    <source>
        <dbReference type="SAM" id="Phobius"/>
    </source>
</evidence>
<keyword evidence="3 5" id="KW-1133">Transmembrane helix</keyword>
<dbReference type="EMBL" id="VORZ01000002">
    <property type="protein sequence ID" value="TXD96923.1"/>
    <property type="molecule type" value="Genomic_DNA"/>
</dbReference>
<evidence type="ECO:0000256" key="4">
    <source>
        <dbReference type="ARBA" id="ARBA00023136"/>
    </source>
</evidence>
<name>A0A5C7A554_9GAMM</name>
<organism evidence="6 7">
    <name type="scientific">Psychrobacter frigidicola</name>
    <dbReference type="NCBI Taxonomy" id="45611"/>
    <lineage>
        <taxon>Bacteria</taxon>
        <taxon>Pseudomonadati</taxon>
        <taxon>Pseudomonadota</taxon>
        <taxon>Gammaproteobacteria</taxon>
        <taxon>Moraxellales</taxon>
        <taxon>Moraxellaceae</taxon>
        <taxon>Psychrobacter</taxon>
    </lineage>
</organism>
<gene>
    <name evidence="6" type="ORF">ES754_07810</name>
</gene>
<dbReference type="Pfam" id="PF01988">
    <property type="entry name" value="VIT1"/>
    <property type="match status" value="1"/>
</dbReference>
<evidence type="ECO:0000313" key="7">
    <source>
        <dbReference type="Proteomes" id="UP000321903"/>
    </source>
</evidence>
<accession>A0A5C7A554</accession>
<keyword evidence="7" id="KW-1185">Reference proteome</keyword>
<dbReference type="GO" id="GO:0030026">
    <property type="term" value="P:intracellular manganese ion homeostasis"/>
    <property type="evidence" value="ECO:0007669"/>
    <property type="project" value="InterPro"/>
</dbReference>
<proteinExistence type="predicted"/>
<dbReference type="GO" id="GO:0005384">
    <property type="term" value="F:manganese ion transmembrane transporter activity"/>
    <property type="evidence" value="ECO:0007669"/>
    <property type="project" value="InterPro"/>
</dbReference>
<evidence type="ECO:0000256" key="1">
    <source>
        <dbReference type="ARBA" id="ARBA00004127"/>
    </source>
</evidence>
<dbReference type="OrthoDB" id="9789677at2"/>
<feature type="transmembrane region" description="Helical" evidence="5">
    <location>
        <begin position="21"/>
        <end position="47"/>
    </location>
</feature>
<comment type="caution">
    <text evidence="6">The sequence shown here is derived from an EMBL/GenBank/DDBJ whole genome shotgun (WGS) entry which is preliminary data.</text>
</comment>
<evidence type="ECO:0000256" key="2">
    <source>
        <dbReference type="ARBA" id="ARBA00022692"/>
    </source>
</evidence>
<feature type="transmembrane region" description="Helical" evidence="5">
    <location>
        <begin position="53"/>
        <end position="75"/>
    </location>
</feature>
<feature type="transmembrane region" description="Helical" evidence="5">
    <location>
        <begin position="215"/>
        <end position="234"/>
    </location>
</feature>